<proteinExistence type="predicted"/>
<dbReference type="AlphaFoldDB" id="A0A127PR59"/>
<dbReference type="PATRIC" id="fig|279058.17.peg.2653"/>
<dbReference type="Proteomes" id="UP000071778">
    <property type="component" value="Chromosome"/>
</dbReference>
<organism evidence="1 2">
    <name type="scientific">Collimonas arenae</name>
    <dbReference type="NCBI Taxonomy" id="279058"/>
    <lineage>
        <taxon>Bacteria</taxon>
        <taxon>Pseudomonadati</taxon>
        <taxon>Pseudomonadota</taxon>
        <taxon>Betaproteobacteria</taxon>
        <taxon>Burkholderiales</taxon>
        <taxon>Oxalobacteraceae</taxon>
        <taxon>Collimonas</taxon>
    </lineage>
</organism>
<sequence>MIFLFGLQWLWRYGELRQLNVETARFAIWERTAYKATDDADYASLYGSDSNLGEKIFRHVYMTPRGANQTELDSSALMKDHRDWMSTAARFFTDSFENAGFDSVAKQALTVTTSANSVTDKFNMGFDPTYNTLTNLKLDTKPYEQVSVSGVIHQNEFITKFMHRIFGIVPADTSASADGGDSRNTLDSLAMITNSWSAPGAVAIKRITQELNPLSGENYVGKVINSKTVANASQIIGGKAGFGGNYLTDKPGLSAATASTLFANWTNGDSSGNKQILKLAQDTNSYKENFSLDGSSTEPDWSGVGCTPNVDGITRRKTYTQDELCPAGIMRARVIAPFDNMAYRFSTAPGITADDVRPW</sequence>
<dbReference type="EMBL" id="CP013235">
    <property type="protein sequence ID" value="AMP10176.1"/>
    <property type="molecule type" value="Genomic_DNA"/>
</dbReference>
<protein>
    <submittedName>
        <fullName evidence="1">Uncharacterized protein</fullName>
    </submittedName>
</protein>
<name>A0A127PR59_9BURK</name>
<accession>A0A127PR59</accession>
<gene>
    <name evidence="1" type="ORF">CAter282_2430</name>
</gene>
<reference evidence="1 2" key="1">
    <citation type="submission" date="2015-11" db="EMBL/GenBank/DDBJ databases">
        <title>Exploring the genomic traits of fungus-feeding bacterial genus Collimonas.</title>
        <authorList>
            <person name="Song C."/>
            <person name="Schmidt R."/>
            <person name="de Jager V."/>
            <person name="Krzyzanowska D."/>
            <person name="Jongedijk E."/>
            <person name="Cankar K."/>
            <person name="Beekwilder J."/>
            <person name="van Veen A."/>
            <person name="de Boer W."/>
            <person name="van Veen J.A."/>
            <person name="Garbeva P."/>
        </authorList>
    </citation>
    <scope>NUCLEOTIDE SEQUENCE [LARGE SCALE GENOMIC DNA]</scope>
    <source>
        <strain evidence="1 2">Ter282</strain>
    </source>
</reference>
<evidence type="ECO:0000313" key="1">
    <source>
        <dbReference type="EMBL" id="AMP10176.1"/>
    </source>
</evidence>
<evidence type="ECO:0000313" key="2">
    <source>
        <dbReference type="Proteomes" id="UP000071778"/>
    </source>
</evidence>
<keyword evidence="2" id="KW-1185">Reference proteome</keyword>